<comment type="caution">
    <text evidence="2">The sequence shown here is derived from an EMBL/GenBank/DDBJ whole genome shotgun (WGS) entry which is preliminary data.</text>
</comment>
<evidence type="ECO:0000313" key="3">
    <source>
        <dbReference type="Proteomes" id="UP000324222"/>
    </source>
</evidence>
<sequence>MDATQVKALIKRILQREGGAQTPPKRHSAPCDGRQHPAADPRAGSITQWGTTDSRTRWFCHGERGTGDTHGNGLTLHPEGNLPRRTVVQPQAS</sequence>
<accession>A0A5B7HUN8</accession>
<feature type="compositionally biased region" description="Basic and acidic residues" evidence="1">
    <location>
        <begin position="54"/>
        <end position="67"/>
    </location>
</feature>
<dbReference type="EMBL" id="VSRR010034220">
    <property type="protein sequence ID" value="MPC72144.1"/>
    <property type="molecule type" value="Genomic_DNA"/>
</dbReference>
<evidence type="ECO:0000313" key="2">
    <source>
        <dbReference type="EMBL" id="MPC72144.1"/>
    </source>
</evidence>
<dbReference type="AlphaFoldDB" id="A0A5B7HUN8"/>
<reference evidence="2 3" key="1">
    <citation type="submission" date="2019-05" db="EMBL/GenBank/DDBJ databases">
        <title>Another draft genome of Portunus trituberculatus and its Hox gene families provides insights of decapod evolution.</title>
        <authorList>
            <person name="Jeong J.-H."/>
            <person name="Song I."/>
            <person name="Kim S."/>
            <person name="Choi T."/>
            <person name="Kim D."/>
            <person name="Ryu S."/>
            <person name="Kim W."/>
        </authorList>
    </citation>
    <scope>NUCLEOTIDE SEQUENCE [LARGE SCALE GENOMIC DNA]</scope>
    <source>
        <tissue evidence="2">Muscle</tissue>
    </source>
</reference>
<proteinExistence type="predicted"/>
<keyword evidence="3" id="KW-1185">Reference proteome</keyword>
<feature type="region of interest" description="Disordered" evidence="1">
    <location>
        <begin position="14"/>
        <end position="93"/>
    </location>
</feature>
<organism evidence="2 3">
    <name type="scientific">Portunus trituberculatus</name>
    <name type="common">Swimming crab</name>
    <name type="synonym">Neptunus trituberculatus</name>
    <dbReference type="NCBI Taxonomy" id="210409"/>
    <lineage>
        <taxon>Eukaryota</taxon>
        <taxon>Metazoa</taxon>
        <taxon>Ecdysozoa</taxon>
        <taxon>Arthropoda</taxon>
        <taxon>Crustacea</taxon>
        <taxon>Multicrustacea</taxon>
        <taxon>Malacostraca</taxon>
        <taxon>Eumalacostraca</taxon>
        <taxon>Eucarida</taxon>
        <taxon>Decapoda</taxon>
        <taxon>Pleocyemata</taxon>
        <taxon>Brachyura</taxon>
        <taxon>Eubrachyura</taxon>
        <taxon>Portunoidea</taxon>
        <taxon>Portunidae</taxon>
        <taxon>Portuninae</taxon>
        <taxon>Portunus</taxon>
    </lineage>
</organism>
<name>A0A5B7HUN8_PORTR</name>
<gene>
    <name evidence="2" type="ORF">E2C01_066438</name>
</gene>
<protein>
    <submittedName>
        <fullName evidence="2">Uncharacterized protein</fullName>
    </submittedName>
</protein>
<dbReference type="Proteomes" id="UP000324222">
    <property type="component" value="Unassembled WGS sequence"/>
</dbReference>
<evidence type="ECO:0000256" key="1">
    <source>
        <dbReference type="SAM" id="MobiDB-lite"/>
    </source>
</evidence>